<sequence>MAEGGPSKSKPLMNFGNKFGRAVERLKEKVGISEKTTDVEFQHYEGLFKIQEKNAHKLEKVLKHYLNETKQYERVTKEVAEEINKIWEEEWNEKIMIDQWTRQVSSTFENYSTHLEKDTYENYLSYTKEFPVLQKQIKRRETRRVDYARRKKEWDTLDQKATSVKEEKLDKARHELKFAEREFNECHDNLLKKLPKFHDERVEVMSETFKSLASNNIQFFEEMAKLFDNLGDASDRLKSSGTQSSHSFKPFEQKSFEIEKPNGFIEDRPAKQEKKDEKKFKRPGLEQVLQMEIPKASCYAEKSPDYEEAPTGLKKSEENSNVVFAPPSMKLNDEVDIVRKDLDTEPLDKVIPELPKDTEQKEKEQVKDKIKAEKREEKKENAKEKQNEPKNLLYKVKVSHQYEAEDNDELQLNVGDVIFVVPFDDPDEADEGWRMDAPTIPYKNKQKIMRDSGKKWKRSITSADESMESFTAKYRAKFDKVFDEMDREFEALYMENVQFREKLHEYEHGPFEKVSEDLADSTTKTSVKKRSQISEKLRLTYKTSTSKLVSSLKGGGPVVGAPQATAPPTAGFVREYDGHRDGIWDVCTVNNTYIVSACADHLARVYNTVNGNRIGICRGHEGSVNSVRCNSNGICVTSSGDHSIRLWKLPNLFDDEDSEKDYECECIFDKVLHSDAVVSSDWVADGKSIVTGSWDRTACLLNADRGEIVQTLTGHDAELTQVSASIDGQYLILTASEDTTFRLWDLRDSSRLQVHVFGTHNRSVTSAIWVNSDRVVSASDDRTCRVWDIRNMRSPTTKIQTDSGINRLAVHHQKNVIAIPHDNKQVRIFDLHGNRLARLPRRSAHTRMVCAAAWIDQPQINLVTAGFDKRLIGWKLPVLSVDEKSS</sequence>
<dbReference type="SMART" id="SM00721">
    <property type="entry name" value="BAR"/>
    <property type="match status" value="1"/>
</dbReference>
<feature type="domain" description="BAR" evidence="6">
    <location>
        <begin position="26"/>
        <end position="243"/>
    </location>
</feature>
<dbReference type="PROSITE" id="PS50294">
    <property type="entry name" value="WD_REPEATS_REGION"/>
    <property type="match status" value="2"/>
</dbReference>
<dbReference type="InterPro" id="IPR019775">
    <property type="entry name" value="WD40_repeat_CS"/>
</dbReference>
<dbReference type="InterPro" id="IPR027267">
    <property type="entry name" value="AH/BAR_dom_sf"/>
</dbReference>
<dbReference type="CDD" id="cd00200">
    <property type="entry name" value="WD40"/>
    <property type="match status" value="1"/>
</dbReference>
<dbReference type="InterPro" id="IPR015943">
    <property type="entry name" value="WD40/YVTN_repeat-like_dom_sf"/>
</dbReference>
<protein>
    <submittedName>
        <fullName evidence="7">DgyrCDS3383</fullName>
    </submittedName>
</protein>
<dbReference type="AlphaFoldDB" id="A0A7I8VEV3"/>
<dbReference type="EMBL" id="CAJFCJ010000005">
    <property type="protein sequence ID" value="CAD5114241.1"/>
    <property type="molecule type" value="Genomic_DNA"/>
</dbReference>
<evidence type="ECO:0000256" key="4">
    <source>
        <dbReference type="SAM" id="Coils"/>
    </source>
</evidence>
<evidence type="ECO:0000313" key="8">
    <source>
        <dbReference type="Proteomes" id="UP000549394"/>
    </source>
</evidence>
<evidence type="ECO:0000313" key="7">
    <source>
        <dbReference type="EMBL" id="CAD5114241.1"/>
    </source>
</evidence>
<dbReference type="InterPro" id="IPR036322">
    <property type="entry name" value="WD40_repeat_dom_sf"/>
</dbReference>
<dbReference type="Pfam" id="PF00400">
    <property type="entry name" value="WD40"/>
    <property type="match status" value="5"/>
</dbReference>
<feature type="coiled-coil region" evidence="4">
    <location>
        <begin position="162"/>
        <end position="189"/>
    </location>
</feature>
<dbReference type="Gene3D" id="1.20.1270.60">
    <property type="entry name" value="Arfaptin homology (AH) domain/BAR domain"/>
    <property type="match status" value="1"/>
</dbReference>
<dbReference type="PROSITE" id="PS50082">
    <property type="entry name" value="WD_REPEATS_2"/>
    <property type="match status" value="3"/>
</dbReference>
<dbReference type="OrthoDB" id="9984207at2759"/>
<comment type="caution">
    <text evidence="7">The sequence shown here is derived from an EMBL/GenBank/DDBJ whole genome shotgun (WGS) entry which is preliminary data.</text>
</comment>
<keyword evidence="1 3" id="KW-0853">WD repeat</keyword>
<dbReference type="PROSITE" id="PS51021">
    <property type="entry name" value="BAR"/>
    <property type="match status" value="1"/>
</dbReference>
<evidence type="ECO:0000256" key="3">
    <source>
        <dbReference type="PROSITE-ProRule" id="PRU00221"/>
    </source>
</evidence>
<feature type="repeat" description="WD" evidence="3">
    <location>
        <begin position="617"/>
        <end position="649"/>
    </location>
</feature>
<dbReference type="GO" id="GO:1990234">
    <property type="term" value="C:transferase complex"/>
    <property type="evidence" value="ECO:0007669"/>
    <property type="project" value="UniProtKB-ARBA"/>
</dbReference>
<dbReference type="Gene3D" id="2.30.30.40">
    <property type="entry name" value="SH3 Domains"/>
    <property type="match status" value="1"/>
</dbReference>
<organism evidence="7 8">
    <name type="scientific">Dimorphilus gyrociliatus</name>
    <dbReference type="NCBI Taxonomy" id="2664684"/>
    <lineage>
        <taxon>Eukaryota</taxon>
        <taxon>Metazoa</taxon>
        <taxon>Spiralia</taxon>
        <taxon>Lophotrochozoa</taxon>
        <taxon>Annelida</taxon>
        <taxon>Polychaeta</taxon>
        <taxon>Polychaeta incertae sedis</taxon>
        <taxon>Dinophilidae</taxon>
        <taxon>Dimorphilus</taxon>
    </lineage>
</organism>
<dbReference type="Pfam" id="PF03114">
    <property type="entry name" value="BAR"/>
    <property type="match status" value="1"/>
</dbReference>
<gene>
    <name evidence="7" type="ORF">DGYR_LOCUS3106</name>
</gene>
<dbReference type="InterPro" id="IPR001680">
    <property type="entry name" value="WD40_rpt"/>
</dbReference>
<dbReference type="SUPFAM" id="SSF50044">
    <property type="entry name" value="SH3-domain"/>
    <property type="match status" value="1"/>
</dbReference>
<dbReference type="InterPro" id="IPR004148">
    <property type="entry name" value="BAR_dom"/>
</dbReference>
<dbReference type="Proteomes" id="UP000549394">
    <property type="component" value="Unassembled WGS sequence"/>
</dbReference>
<dbReference type="InterPro" id="IPR036028">
    <property type="entry name" value="SH3-like_dom_sf"/>
</dbReference>
<feature type="repeat" description="WD" evidence="3">
    <location>
        <begin position="757"/>
        <end position="797"/>
    </location>
</feature>
<dbReference type="InterPro" id="IPR020472">
    <property type="entry name" value="WD40_PAC1"/>
</dbReference>
<proteinExistence type="predicted"/>
<keyword evidence="2" id="KW-0677">Repeat</keyword>
<dbReference type="SUPFAM" id="SSF50978">
    <property type="entry name" value="WD40 repeat-like"/>
    <property type="match status" value="1"/>
</dbReference>
<dbReference type="SUPFAM" id="SSF103657">
    <property type="entry name" value="BAR/IMD domain-like"/>
    <property type="match status" value="1"/>
</dbReference>
<feature type="region of interest" description="Disordered" evidence="5">
    <location>
        <begin position="348"/>
        <end position="388"/>
    </location>
</feature>
<keyword evidence="8" id="KW-1185">Reference proteome</keyword>
<dbReference type="Gene3D" id="2.130.10.10">
    <property type="entry name" value="YVTN repeat-like/Quinoprotein amine dehydrogenase"/>
    <property type="match status" value="2"/>
</dbReference>
<evidence type="ECO:0000259" key="6">
    <source>
        <dbReference type="PROSITE" id="PS51021"/>
    </source>
</evidence>
<evidence type="ECO:0000256" key="5">
    <source>
        <dbReference type="SAM" id="MobiDB-lite"/>
    </source>
</evidence>
<evidence type="ECO:0000256" key="2">
    <source>
        <dbReference type="ARBA" id="ARBA00022737"/>
    </source>
</evidence>
<dbReference type="PROSITE" id="PS00678">
    <property type="entry name" value="WD_REPEATS_1"/>
    <property type="match status" value="1"/>
</dbReference>
<dbReference type="PRINTS" id="PR00320">
    <property type="entry name" value="GPROTEINBRPT"/>
</dbReference>
<dbReference type="PANTHER" id="PTHR22847">
    <property type="entry name" value="WD40 REPEAT PROTEIN"/>
    <property type="match status" value="1"/>
</dbReference>
<evidence type="ECO:0000256" key="1">
    <source>
        <dbReference type="ARBA" id="ARBA00022574"/>
    </source>
</evidence>
<name>A0A7I8VEV3_9ANNE</name>
<reference evidence="7 8" key="1">
    <citation type="submission" date="2020-08" db="EMBL/GenBank/DDBJ databases">
        <authorList>
            <person name="Hejnol A."/>
        </authorList>
    </citation>
    <scope>NUCLEOTIDE SEQUENCE [LARGE SCALE GENOMIC DNA]</scope>
</reference>
<dbReference type="GO" id="GO:0005737">
    <property type="term" value="C:cytoplasm"/>
    <property type="evidence" value="ECO:0007669"/>
    <property type="project" value="InterPro"/>
</dbReference>
<accession>A0A7I8VEV3</accession>
<feature type="repeat" description="WD" evidence="3">
    <location>
        <begin position="712"/>
        <end position="754"/>
    </location>
</feature>
<dbReference type="PANTHER" id="PTHR22847:SF637">
    <property type="entry name" value="WD REPEAT DOMAIN 5B"/>
    <property type="match status" value="1"/>
</dbReference>
<dbReference type="SMART" id="SM00320">
    <property type="entry name" value="WD40"/>
    <property type="match status" value="7"/>
</dbReference>
<keyword evidence="4" id="KW-0175">Coiled coil</keyword>